<feature type="compositionally biased region" description="Basic residues" evidence="1">
    <location>
        <begin position="493"/>
        <end position="503"/>
    </location>
</feature>
<dbReference type="PANTHER" id="PTHR33074">
    <property type="entry name" value="EXPRESSED PROTEIN-RELATED"/>
    <property type="match status" value="1"/>
</dbReference>
<sequence length="509" mass="56709">MDDGGVDGDSDAPIPFPLDVDEDLLLPLLFPPPLDGDGDDEGGGVSPTPSWVYLDDTAYVSPVDVSNATTAVSTTTTGVRIKVSFCLARPPRLSYLCVHCPRPGAGEAYRFTVDPRVISTHSDLALLRVPHPNDELYRGVKSYDYFVYTASHRPSLRLLPNPHACPFGSDAVAIVRCSGTRYIIAGLAPTINSPMEFKLQRYDTDVGRWTSTTVSVNEPVERDRLLPIPDTATELLFHYTTKVITLGGERATVGWVDLWRGILLCDVLDKDPVLHDLPLPKPARRNRKSFCRGSPYGYRDITVVLQDSAPSCIKYVEMVTRPGEPPPRLRPAQHTDDSDSDSDSDEEEDVAYYWKTNIWSMPIPVGPWEDWHRECRVDVTDIAIDSVKYGELLPKIGSNPEETFRRLLTGYPTLGMDGNVISFLSKIGYSDDKGWVISVDLRDKTVQGVTELDHRKNDSFMRYYITSEISNYLINATGETGTLVRTGAVESNKKRKKKKKTRRLPGGNI</sequence>
<dbReference type="eggNOG" id="ENOG502R3AR">
    <property type="taxonomic scope" value="Eukaryota"/>
</dbReference>
<evidence type="ECO:0000313" key="3">
    <source>
        <dbReference type="EnsemblPlants" id="OPUNC02G00500.1"/>
    </source>
</evidence>
<dbReference type="HOGENOM" id="CLU_008956_6_0_1"/>
<dbReference type="InterPro" id="IPR011676">
    <property type="entry name" value="DUF1618"/>
</dbReference>
<dbReference type="PANTHER" id="PTHR33074:SF63">
    <property type="entry name" value="OS02G0113300 PROTEIN"/>
    <property type="match status" value="1"/>
</dbReference>
<proteinExistence type="predicted"/>
<dbReference type="Proteomes" id="UP000026962">
    <property type="component" value="Chromosome 2"/>
</dbReference>
<keyword evidence="4" id="KW-1185">Reference proteome</keyword>
<name>A0A0E0JUL5_ORYPU</name>
<feature type="domain" description="DUF1618" evidence="2">
    <location>
        <begin position="255"/>
        <end position="419"/>
    </location>
</feature>
<evidence type="ECO:0000259" key="2">
    <source>
        <dbReference type="Pfam" id="PF07762"/>
    </source>
</evidence>
<evidence type="ECO:0000313" key="4">
    <source>
        <dbReference type="Proteomes" id="UP000026962"/>
    </source>
</evidence>
<protein>
    <recommendedName>
        <fullName evidence="2">DUF1618 domain-containing protein</fullName>
    </recommendedName>
</protein>
<accession>A0A0E0JUL5</accession>
<dbReference type="EnsemblPlants" id="OPUNC02G00500.1">
    <property type="protein sequence ID" value="OPUNC02G00500.1"/>
    <property type="gene ID" value="OPUNC02G00500"/>
</dbReference>
<feature type="region of interest" description="Disordered" evidence="1">
    <location>
        <begin position="322"/>
        <end position="346"/>
    </location>
</feature>
<reference evidence="3" key="2">
    <citation type="submission" date="2018-05" db="EMBL/GenBank/DDBJ databases">
        <title>OpunRS2 (Oryza punctata Reference Sequence Version 2).</title>
        <authorList>
            <person name="Zhang J."/>
            <person name="Kudrna D."/>
            <person name="Lee S."/>
            <person name="Talag J."/>
            <person name="Welchert J."/>
            <person name="Wing R.A."/>
        </authorList>
    </citation>
    <scope>NUCLEOTIDE SEQUENCE [LARGE SCALE GENOMIC DNA]</scope>
</reference>
<reference evidence="3" key="1">
    <citation type="submission" date="2015-04" db="UniProtKB">
        <authorList>
            <consortium name="EnsemblPlants"/>
        </authorList>
    </citation>
    <scope>IDENTIFICATION</scope>
</reference>
<dbReference type="Gramene" id="OPUNC02G00500.1">
    <property type="protein sequence ID" value="OPUNC02G00500.1"/>
    <property type="gene ID" value="OPUNC02G00500"/>
</dbReference>
<dbReference type="AlphaFoldDB" id="A0A0E0JUL5"/>
<dbReference type="Pfam" id="PF07762">
    <property type="entry name" value="DUF1618"/>
    <property type="match status" value="1"/>
</dbReference>
<dbReference type="OMA" id="WEDWHRE"/>
<feature type="region of interest" description="Disordered" evidence="1">
    <location>
        <begin position="488"/>
        <end position="509"/>
    </location>
</feature>
<organism evidence="3">
    <name type="scientific">Oryza punctata</name>
    <name type="common">Red rice</name>
    <dbReference type="NCBI Taxonomy" id="4537"/>
    <lineage>
        <taxon>Eukaryota</taxon>
        <taxon>Viridiplantae</taxon>
        <taxon>Streptophyta</taxon>
        <taxon>Embryophyta</taxon>
        <taxon>Tracheophyta</taxon>
        <taxon>Spermatophyta</taxon>
        <taxon>Magnoliopsida</taxon>
        <taxon>Liliopsida</taxon>
        <taxon>Poales</taxon>
        <taxon>Poaceae</taxon>
        <taxon>BOP clade</taxon>
        <taxon>Oryzoideae</taxon>
        <taxon>Oryzeae</taxon>
        <taxon>Oryzinae</taxon>
        <taxon>Oryza</taxon>
    </lineage>
</organism>
<evidence type="ECO:0000256" key="1">
    <source>
        <dbReference type="SAM" id="MobiDB-lite"/>
    </source>
</evidence>
<dbReference type="Gene3D" id="1.10.260.200">
    <property type="match status" value="1"/>
</dbReference>